<protein>
    <recommendedName>
        <fullName evidence="4">Flavin reductase like domain-containing protein</fullName>
    </recommendedName>
</protein>
<proteinExistence type="inferred from homology"/>
<dbReference type="InterPro" id="IPR002563">
    <property type="entry name" value="Flavin_Rdtase-like_dom"/>
</dbReference>
<gene>
    <name evidence="5" type="ORF">S01H4_30441</name>
</gene>
<sequence length="188" mass="20871">MPKIVTEDIGKFSQHYPKVAVIVTASARGRDDAMTAAWHSSISFKPPLYGIAVASKRFTYQLITESREFGINFIPLEKASLAAAIGGTLGQQMDKFERFNIKKERPLKTTAPILKDAYAAYECKLVDSKPYGDHIWIVGEIVAVHFLGEAFTPAEILDLDKIKPLLYLGSDFYASADKNSIMLIKRGI</sequence>
<name>X1AXK5_9ZZZZ</name>
<dbReference type="SMART" id="SM00903">
    <property type="entry name" value="Flavin_Reduct"/>
    <property type="match status" value="1"/>
</dbReference>
<dbReference type="PANTHER" id="PTHR43567">
    <property type="entry name" value="FLAVOREDOXIN-RELATED-RELATED"/>
    <property type="match status" value="1"/>
</dbReference>
<evidence type="ECO:0000256" key="1">
    <source>
        <dbReference type="ARBA" id="ARBA00001917"/>
    </source>
</evidence>
<organism evidence="5">
    <name type="scientific">marine sediment metagenome</name>
    <dbReference type="NCBI Taxonomy" id="412755"/>
    <lineage>
        <taxon>unclassified sequences</taxon>
        <taxon>metagenomes</taxon>
        <taxon>ecological metagenomes</taxon>
    </lineage>
</organism>
<dbReference type="InterPro" id="IPR012349">
    <property type="entry name" value="Split_barrel_FMN-bd"/>
</dbReference>
<dbReference type="PANTHER" id="PTHR43567:SF1">
    <property type="entry name" value="FLAVOREDOXIN"/>
    <property type="match status" value="1"/>
</dbReference>
<evidence type="ECO:0000259" key="4">
    <source>
        <dbReference type="SMART" id="SM00903"/>
    </source>
</evidence>
<accession>X1AXK5</accession>
<dbReference type="EMBL" id="BART01015712">
    <property type="protein sequence ID" value="GAG87919.1"/>
    <property type="molecule type" value="Genomic_DNA"/>
</dbReference>
<comment type="caution">
    <text evidence="5">The sequence shown here is derived from an EMBL/GenBank/DDBJ whole genome shotgun (WGS) entry which is preliminary data.</text>
</comment>
<dbReference type="Pfam" id="PF01613">
    <property type="entry name" value="Flavin_Reduct"/>
    <property type="match status" value="1"/>
</dbReference>
<reference evidence="5" key="1">
    <citation type="journal article" date="2014" name="Front. Microbiol.">
        <title>High frequency of phylogenetically diverse reductive dehalogenase-homologous genes in deep subseafloor sedimentary metagenomes.</title>
        <authorList>
            <person name="Kawai M."/>
            <person name="Futagami T."/>
            <person name="Toyoda A."/>
            <person name="Takaki Y."/>
            <person name="Nishi S."/>
            <person name="Hori S."/>
            <person name="Arai W."/>
            <person name="Tsubouchi T."/>
            <person name="Morono Y."/>
            <person name="Uchiyama I."/>
            <person name="Ito T."/>
            <person name="Fujiyama A."/>
            <person name="Inagaki F."/>
            <person name="Takami H."/>
        </authorList>
    </citation>
    <scope>NUCLEOTIDE SEQUENCE</scope>
    <source>
        <strain evidence="5">Expedition CK06-06</strain>
    </source>
</reference>
<keyword evidence="2" id="KW-0285">Flavoprotein</keyword>
<evidence type="ECO:0000313" key="5">
    <source>
        <dbReference type="EMBL" id="GAG87919.1"/>
    </source>
</evidence>
<evidence type="ECO:0000256" key="2">
    <source>
        <dbReference type="ARBA" id="ARBA00022630"/>
    </source>
</evidence>
<feature type="domain" description="Flavin reductase like" evidence="4">
    <location>
        <begin position="12"/>
        <end position="174"/>
    </location>
</feature>
<comment type="similarity">
    <text evidence="3">Belongs to the flavoredoxin family.</text>
</comment>
<dbReference type="GO" id="GO:0010181">
    <property type="term" value="F:FMN binding"/>
    <property type="evidence" value="ECO:0007669"/>
    <property type="project" value="InterPro"/>
</dbReference>
<comment type="cofactor">
    <cofactor evidence="1">
        <name>FMN</name>
        <dbReference type="ChEBI" id="CHEBI:58210"/>
    </cofactor>
</comment>
<dbReference type="SUPFAM" id="SSF50475">
    <property type="entry name" value="FMN-binding split barrel"/>
    <property type="match status" value="1"/>
</dbReference>
<evidence type="ECO:0000256" key="3">
    <source>
        <dbReference type="ARBA" id="ARBA00038054"/>
    </source>
</evidence>
<dbReference type="Gene3D" id="2.30.110.10">
    <property type="entry name" value="Electron Transport, Fmn-binding Protein, Chain A"/>
    <property type="match status" value="1"/>
</dbReference>
<dbReference type="InterPro" id="IPR052174">
    <property type="entry name" value="Flavoredoxin"/>
</dbReference>
<dbReference type="AlphaFoldDB" id="X1AXK5"/>